<keyword evidence="7" id="KW-0256">Endoplasmic reticulum</keyword>
<keyword evidence="9 10" id="KW-0472">Membrane</keyword>
<keyword evidence="5 10" id="KW-0812">Transmembrane</keyword>
<evidence type="ECO:0000256" key="6">
    <source>
        <dbReference type="ARBA" id="ARBA00022777"/>
    </source>
</evidence>
<keyword evidence="4" id="KW-0808">Transferase</keyword>
<accession>A0AAV4JIS2</accession>
<sequence length="445" mass="48835">MMELYNILSVTTTLYITYNYALATDQTTHDWTIPGVLLMELFLLWHCSRNAKQPLRGTLHYRPATSSGIFLTTVLPLTHLGEHIAGYLQTGGDMALIQFWLSLGSVSAAIARWLWVSNDRGIAPWSLLIVSSGTLVASVVAASYAAYVTSCHLSLWRFVFTYALFATAALGFLHVTLPETPLLWLYHFTMDGCQRVFLVVTWFLLLAISLIWTANQSLQLKQTGSSRKEVKSHQGDAFSPTNVSAKFTARKMFHVFIVLVFIPGLLADPQFLFLATTVVFGVFVVVEAARSWEVPVIGPYINDTQKMFVDERDQGGIFLTHFYLLLGMSLPLWMSPLLFSSSKASPEMYAGVLGLGVGDTVACLCGRAFGSLRWPGSKKTIEGTVCSVLSQIALVTAGSMAGVVTITRMSTVLIGVTLAALAEAFTDQIDNLLLPLVLYPVLCFS</sequence>
<evidence type="ECO:0000313" key="11">
    <source>
        <dbReference type="EMBL" id="GFS21763.1"/>
    </source>
</evidence>
<gene>
    <name evidence="11" type="ORF">ElyMa_006933000</name>
</gene>
<evidence type="ECO:0000256" key="10">
    <source>
        <dbReference type="SAM" id="Phobius"/>
    </source>
</evidence>
<dbReference type="EMBL" id="BMAT01013869">
    <property type="protein sequence ID" value="GFS21763.1"/>
    <property type="molecule type" value="Genomic_DNA"/>
</dbReference>
<dbReference type="GO" id="GO:0043048">
    <property type="term" value="P:dolichyl monophosphate biosynthetic process"/>
    <property type="evidence" value="ECO:0007669"/>
    <property type="project" value="TreeGrafter"/>
</dbReference>
<feature type="transmembrane region" description="Helical" evidence="10">
    <location>
        <begin position="155"/>
        <end position="175"/>
    </location>
</feature>
<dbReference type="GO" id="GO:0004168">
    <property type="term" value="F:dolichol kinase activity"/>
    <property type="evidence" value="ECO:0007669"/>
    <property type="project" value="UniProtKB-EC"/>
</dbReference>
<evidence type="ECO:0000256" key="4">
    <source>
        <dbReference type="ARBA" id="ARBA00022679"/>
    </source>
</evidence>
<keyword evidence="8 10" id="KW-1133">Transmembrane helix</keyword>
<evidence type="ECO:0000256" key="9">
    <source>
        <dbReference type="ARBA" id="ARBA00023136"/>
    </source>
</evidence>
<dbReference type="EC" id="2.7.1.108" evidence="3"/>
<keyword evidence="6 11" id="KW-0418">Kinase</keyword>
<feature type="transmembrane region" description="Helical" evidence="10">
    <location>
        <begin position="348"/>
        <end position="369"/>
    </location>
</feature>
<dbReference type="Proteomes" id="UP000762676">
    <property type="component" value="Unassembled WGS sequence"/>
</dbReference>
<comment type="subcellular location">
    <subcellularLocation>
        <location evidence="1">Endoplasmic reticulum membrane</location>
        <topology evidence="1">Multi-pass membrane protein</topology>
    </subcellularLocation>
</comment>
<name>A0AAV4JIS2_9GAST</name>
<reference evidence="11 12" key="1">
    <citation type="journal article" date="2021" name="Elife">
        <title>Chloroplast acquisition without the gene transfer in kleptoplastic sea slugs, Plakobranchus ocellatus.</title>
        <authorList>
            <person name="Maeda T."/>
            <person name="Takahashi S."/>
            <person name="Yoshida T."/>
            <person name="Shimamura S."/>
            <person name="Takaki Y."/>
            <person name="Nagai Y."/>
            <person name="Toyoda A."/>
            <person name="Suzuki Y."/>
            <person name="Arimoto A."/>
            <person name="Ishii H."/>
            <person name="Satoh N."/>
            <person name="Nishiyama T."/>
            <person name="Hasebe M."/>
            <person name="Maruyama T."/>
            <person name="Minagawa J."/>
            <person name="Obokata J."/>
            <person name="Shigenobu S."/>
        </authorList>
    </citation>
    <scope>NUCLEOTIDE SEQUENCE [LARGE SCALE GENOMIC DNA]</scope>
</reference>
<protein>
    <recommendedName>
        <fullName evidence="3">dolichol kinase</fullName>
        <ecNumber evidence="3">2.7.1.108</ecNumber>
    </recommendedName>
</protein>
<comment type="similarity">
    <text evidence="2">Belongs to the polyprenol kinase family.</text>
</comment>
<evidence type="ECO:0000256" key="8">
    <source>
        <dbReference type="ARBA" id="ARBA00022989"/>
    </source>
</evidence>
<evidence type="ECO:0000256" key="5">
    <source>
        <dbReference type="ARBA" id="ARBA00022692"/>
    </source>
</evidence>
<feature type="transmembrane region" description="Helical" evidence="10">
    <location>
        <begin position="97"/>
        <end position="115"/>
    </location>
</feature>
<feature type="transmembrane region" description="Helical" evidence="10">
    <location>
        <begin position="127"/>
        <end position="149"/>
    </location>
</feature>
<dbReference type="PANTHER" id="PTHR13205:SF15">
    <property type="entry name" value="DOLICHOL KINASE"/>
    <property type="match status" value="1"/>
</dbReference>
<dbReference type="AlphaFoldDB" id="A0AAV4JIS2"/>
<organism evidence="11 12">
    <name type="scientific">Elysia marginata</name>
    <dbReference type="NCBI Taxonomy" id="1093978"/>
    <lineage>
        <taxon>Eukaryota</taxon>
        <taxon>Metazoa</taxon>
        <taxon>Spiralia</taxon>
        <taxon>Lophotrochozoa</taxon>
        <taxon>Mollusca</taxon>
        <taxon>Gastropoda</taxon>
        <taxon>Heterobranchia</taxon>
        <taxon>Euthyneura</taxon>
        <taxon>Panpulmonata</taxon>
        <taxon>Sacoglossa</taxon>
        <taxon>Placobranchoidea</taxon>
        <taxon>Plakobranchidae</taxon>
        <taxon>Elysia</taxon>
    </lineage>
</organism>
<evidence type="ECO:0000256" key="2">
    <source>
        <dbReference type="ARBA" id="ARBA00010794"/>
    </source>
</evidence>
<evidence type="ECO:0000256" key="3">
    <source>
        <dbReference type="ARBA" id="ARBA00012132"/>
    </source>
</evidence>
<feature type="transmembrane region" description="Helical" evidence="10">
    <location>
        <begin position="253"/>
        <end position="286"/>
    </location>
</feature>
<dbReference type="InterPro" id="IPR032974">
    <property type="entry name" value="Polypren_kinase"/>
</dbReference>
<evidence type="ECO:0000256" key="1">
    <source>
        <dbReference type="ARBA" id="ARBA00004477"/>
    </source>
</evidence>
<feature type="transmembrane region" description="Helical" evidence="10">
    <location>
        <begin position="196"/>
        <end position="214"/>
    </location>
</feature>
<evidence type="ECO:0000256" key="7">
    <source>
        <dbReference type="ARBA" id="ARBA00022824"/>
    </source>
</evidence>
<comment type="caution">
    <text evidence="11">The sequence shown here is derived from an EMBL/GenBank/DDBJ whole genome shotgun (WGS) entry which is preliminary data.</text>
</comment>
<dbReference type="GO" id="GO:0005789">
    <property type="term" value="C:endoplasmic reticulum membrane"/>
    <property type="evidence" value="ECO:0007669"/>
    <property type="project" value="UniProtKB-SubCell"/>
</dbReference>
<keyword evidence="12" id="KW-1185">Reference proteome</keyword>
<feature type="transmembrane region" description="Helical" evidence="10">
    <location>
        <begin position="316"/>
        <end position="336"/>
    </location>
</feature>
<proteinExistence type="inferred from homology"/>
<dbReference type="PANTHER" id="PTHR13205">
    <property type="entry name" value="TRANSMEMBRANE PROTEIN 15-RELATED"/>
    <property type="match status" value="1"/>
</dbReference>
<evidence type="ECO:0000313" key="12">
    <source>
        <dbReference type="Proteomes" id="UP000762676"/>
    </source>
</evidence>